<gene>
    <name evidence="1" type="ORF">OVA965_LOCUS18040</name>
    <name evidence="2" type="ORF">TMI583_LOCUS18055</name>
</gene>
<dbReference type="EMBL" id="CAJNOK010008844">
    <property type="protein sequence ID" value="CAF1074120.1"/>
    <property type="molecule type" value="Genomic_DNA"/>
</dbReference>
<evidence type="ECO:0000313" key="2">
    <source>
        <dbReference type="EMBL" id="CAF3838211.1"/>
    </source>
</evidence>
<name>A0A8S2KEH8_9BILA</name>
<dbReference type="AlphaFoldDB" id="A0A8S2KEH8"/>
<organism evidence="2 3">
    <name type="scientific">Didymodactylos carnosus</name>
    <dbReference type="NCBI Taxonomy" id="1234261"/>
    <lineage>
        <taxon>Eukaryota</taxon>
        <taxon>Metazoa</taxon>
        <taxon>Spiralia</taxon>
        <taxon>Gnathifera</taxon>
        <taxon>Rotifera</taxon>
        <taxon>Eurotatoria</taxon>
        <taxon>Bdelloidea</taxon>
        <taxon>Philodinida</taxon>
        <taxon>Philodinidae</taxon>
        <taxon>Didymodactylos</taxon>
    </lineage>
</organism>
<accession>A0A8S2KEH8</accession>
<evidence type="ECO:0000313" key="1">
    <source>
        <dbReference type="EMBL" id="CAF1074120.1"/>
    </source>
</evidence>
<reference evidence="2" key="1">
    <citation type="submission" date="2021-02" db="EMBL/GenBank/DDBJ databases">
        <authorList>
            <person name="Nowell W R."/>
        </authorList>
    </citation>
    <scope>NUCLEOTIDE SEQUENCE</scope>
</reference>
<proteinExistence type="predicted"/>
<evidence type="ECO:0000313" key="3">
    <source>
        <dbReference type="Proteomes" id="UP000682733"/>
    </source>
</evidence>
<dbReference type="Proteomes" id="UP000677228">
    <property type="component" value="Unassembled WGS sequence"/>
</dbReference>
<comment type="caution">
    <text evidence="2">The sequence shown here is derived from an EMBL/GenBank/DDBJ whole genome shotgun (WGS) entry which is preliminary data.</text>
</comment>
<sequence length="94" mass="10856">MEEADSDDVTSPTSALIHKVRHPVYLEQQTVRSNDKKKHCPGSPISRAISRSEYTLYHERGMTENLYPDRDISAKQFGKNHFRKNRGVIAEKRT</sequence>
<dbReference type="EMBL" id="CAJOBA010008862">
    <property type="protein sequence ID" value="CAF3838211.1"/>
    <property type="molecule type" value="Genomic_DNA"/>
</dbReference>
<dbReference type="Proteomes" id="UP000682733">
    <property type="component" value="Unassembled WGS sequence"/>
</dbReference>
<protein>
    <submittedName>
        <fullName evidence="2">Uncharacterized protein</fullName>
    </submittedName>
</protein>